<reference evidence="2 3" key="1">
    <citation type="journal article" date="2018" name="Front. Microbiol.">
        <title>Genome-Wide Analysis of Corynespora cassiicola Leaf Fall Disease Putative Effectors.</title>
        <authorList>
            <person name="Lopez D."/>
            <person name="Ribeiro S."/>
            <person name="Label P."/>
            <person name="Fumanal B."/>
            <person name="Venisse J.S."/>
            <person name="Kohler A."/>
            <person name="de Oliveira R.R."/>
            <person name="Labutti K."/>
            <person name="Lipzen A."/>
            <person name="Lail K."/>
            <person name="Bauer D."/>
            <person name="Ohm R.A."/>
            <person name="Barry K.W."/>
            <person name="Spatafora J."/>
            <person name="Grigoriev I.V."/>
            <person name="Martin F.M."/>
            <person name="Pujade-Renaud V."/>
        </authorList>
    </citation>
    <scope>NUCLEOTIDE SEQUENCE [LARGE SCALE GENOMIC DNA]</scope>
    <source>
        <strain evidence="2 3">Philippines</strain>
    </source>
</reference>
<feature type="transmembrane region" description="Helical" evidence="1">
    <location>
        <begin position="35"/>
        <end position="56"/>
    </location>
</feature>
<dbReference type="OrthoDB" id="10010954at2759"/>
<evidence type="ECO:0000313" key="3">
    <source>
        <dbReference type="Proteomes" id="UP000240883"/>
    </source>
</evidence>
<gene>
    <name evidence="2" type="ORF">BS50DRAFT_640052</name>
</gene>
<dbReference type="EMBL" id="KZ678148">
    <property type="protein sequence ID" value="PSN60643.1"/>
    <property type="molecule type" value="Genomic_DNA"/>
</dbReference>
<keyword evidence="1" id="KW-0812">Transmembrane</keyword>
<dbReference type="AlphaFoldDB" id="A0A2T2N5D2"/>
<protein>
    <recommendedName>
        <fullName evidence="4">TLC domain-containing protein</fullName>
    </recommendedName>
</protein>
<keyword evidence="1" id="KW-0472">Membrane</keyword>
<feature type="transmembrane region" description="Helical" evidence="1">
    <location>
        <begin position="76"/>
        <end position="100"/>
    </location>
</feature>
<dbReference type="Proteomes" id="UP000240883">
    <property type="component" value="Unassembled WGS sequence"/>
</dbReference>
<feature type="transmembrane region" description="Helical" evidence="1">
    <location>
        <begin position="177"/>
        <end position="195"/>
    </location>
</feature>
<evidence type="ECO:0000256" key="1">
    <source>
        <dbReference type="SAM" id="Phobius"/>
    </source>
</evidence>
<feature type="transmembrane region" description="Helical" evidence="1">
    <location>
        <begin position="246"/>
        <end position="264"/>
    </location>
</feature>
<evidence type="ECO:0000313" key="2">
    <source>
        <dbReference type="EMBL" id="PSN60643.1"/>
    </source>
</evidence>
<accession>A0A2T2N5D2</accession>
<proteinExistence type="predicted"/>
<name>A0A2T2N5D2_CORCC</name>
<sequence>MNNSAMDWSTPHLGAPPIERLPDQLVSKLQHHGTLILATVTICFFFAREFVAGWLIPRYYPASISALDSYRYRNFVNHHVSAIAKFILICLGALTIHGILIGAPFGTPVVNGGSVSLGDISFMGLNIFVGMYLTELLYQKLLRSNPIIAVHHVGVVFMSAMAITINQNWEQEPNTSAYFGLLAFYAYFDMFAGFLTHPAVIIERTLPRNHKLNMRMFLVCCVIAVSRTLCETITVLRFFAMNWDKWTVSVKIVTPIFHCIFAAAQIRGSHRLWTIYKHHRMELKKVGNPDVENSTKNDKRRIYIISLNGKLPQDNDATERLLTKFKMFLITKTT</sequence>
<feature type="transmembrane region" description="Helical" evidence="1">
    <location>
        <begin position="216"/>
        <end position="240"/>
    </location>
</feature>
<organism evidence="2 3">
    <name type="scientific">Corynespora cassiicola Philippines</name>
    <dbReference type="NCBI Taxonomy" id="1448308"/>
    <lineage>
        <taxon>Eukaryota</taxon>
        <taxon>Fungi</taxon>
        <taxon>Dikarya</taxon>
        <taxon>Ascomycota</taxon>
        <taxon>Pezizomycotina</taxon>
        <taxon>Dothideomycetes</taxon>
        <taxon>Pleosporomycetidae</taxon>
        <taxon>Pleosporales</taxon>
        <taxon>Corynesporascaceae</taxon>
        <taxon>Corynespora</taxon>
    </lineage>
</organism>
<evidence type="ECO:0008006" key="4">
    <source>
        <dbReference type="Google" id="ProtNLM"/>
    </source>
</evidence>
<keyword evidence="3" id="KW-1185">Reference proteome</keyword>
<feature type="transmembrane region" description="Helical" evidence="1">
    <location>
        <begin position="120"/>
        <end position="138"/>
    </location>
</feature>
<keyword evidence="1" id="KW-1133">Transmembrane helix</keyword>
<feature type="transmembrane region" description="Helical" evidence="1">
    <location>
        <begin position="147"/>
        <end position="165"/>
    </location>
</feature>